<evidence type="ECO:0000256" key="14">
    <source>
        <dbReference type="SAM" id="MobiDB-lite"/>
    </source>
</evidence>
<protein>
    <recommendedName>
        <fullName evidence="11">DNA 3'-5' helicase</fullName>
        <ecNumber evidence="11">5.6.2.4</ecNumber>
    </recommendedName>
</protein>
<dbReference type="SMART" id="SM00490">
    <property type="entry name" value="HELICc"/>
    <property type="match status" value="1"/>
</dbReference>
<feature type="domain" description="CCHC-type" evidence="15">
    <location>
        <begin position="571"/>
        <end position="585"/>
    </location>
</feature>
<dbReference type="EC" id="5.6.2.4" evidence="11"/>
<dbReference type="GO" id="GO:0043138">
    <property type="term" value="F:3'-5' DNA helicase activity"/>
    <property type="evidence" value="ECO:0000318"/>
    <property type="project" value="GO_Central"/>
</dbReference>
<dbReference type="InterPro" id="IPR001878">
    <property type="entry name" value="Znf_CCHC"/>
</dbReference>
<dbReference type="PROSITE" id="PS51192">
    <property type="entry name" value="HELICASE_ATP_BIND_1"/>
    <property type="match status" value="1"/>
</dbReference>
<dbReference type="GO" id="GO:0000724">
    <property type="term" value="P:double-strand break repair via homologous recombination"/>
    <property type="evidence" value="ECO:0000318"/>
    <property type="project" value="GO_Central"/>
</dbReference>
<keyword evidence="3" id="KW-0547">Nucleotide-binding</keyword>
<feature type="compositionally biased region" description="Basic and acidic residues" evidence="14">
    <location>
        <begin position="171"/>
        <end position="190"/>
    </location>
</feature>
<feature type="compositionally biased region" description="Basic and acidic residues" evidence="14">
    <location>
        <begin position="952"/>
        <end position="976"/>
    </location>
</feature>
<dbReference type="Pfam" id="PF00098">
    <property type="entry name" value="zf-CCHC"/>
    <property type="match status" value="1"/>
</dbReference>
<dbReference type="EnsemblMetazoa" id="XM_030975597">
    <property type="protein sequence ID" value="XP_030831457"/>
    <property type="gene ID" value="LOC574701"/>
</dbReference>
<evidence type="ECO:0000259" key="16">
    <source>
        <dbReference type="PROSITE" id="PS51192"/>
    </source>
</evidence>
<dbReference type="GO" id="GO:0005694">
    <property type="term" value="C:chromosome"/>
    <property type="evidence" value="ECO:0000318"/>
    <property type="project" value="GO_Central"/>
</dbReference>
<feature type="compositionally biased region" description="Acidic residues" evidence="14">
    <location>
        <begin position="939"/>
        <end position="951"/>
    </location>
</feature>
<keyword evidence="5" id="KW-0347">Helicase</keyword>
<evidence type="ECO:0000256" key="12">
    <source>
        <dbReference type="ARBA" id="ARBA00049360"/>
    </source>
</evidence>
<keyword evidence="4" id="KW-0378">Hydrolase</keyword>
<evidence type="ECO:0000259" key="17">
    <source>
        <dbReference type="PROSITE" id="PS51194"/>
    </source>
</evidence>
<dbReference type="RefSeq" id="XP_030831457.1">
    <property type="nucleotide sequence ID" value="XM_030975597.1"/>
</dbReference>
<comment type="catalytic activity">
    <reaction evidence="10">
        <text>Couples ATP hydrolysis with the unwinding of duplex DNA by translocating in the 3'-5' direction.</text>
        <dbReference type="EC" id="5.6.2.4"/>
    </reaction>
</comment>
<dbReference type="SMART" id="SM00487">
    <property type="entry name" value="DEXDc"/>
    <property type="match status" value="1"/>
</dbReference>
<feature type="compositionally biased region" description="Basic residues" evidence="14">
    <location>
        <begin position="978"/>
        <end position="991"/>
    </location>
</feature>
<feature type="domain" description="Helicase ATP-binding" evidence="16">
    <location>
        <begin position="696"/>
        <end position="871"/>
    </location>
</feature>
<dbReference type="SUPFAM" id="SSF57756">
    <property type="entry name" value="Retrovirus zinc finger-like domains"/>
    <property type="match status" value="1"/>
</dbReference>
<feature type="compositionally biased region" description="Polar residues" evidence="14">
    <location>
        <begin position="149"/>
        <end position="163"/>
    </location>
</feature>
<dbReference type="InterPro" id="IPR021110">
    <property type="entry name" value="DNA_rep_checkpnt_protein"/>
</dbReference>
<dbReference type="Pfam" id="PF00270">
    <property type="entry name" value="DEAD"/>
    <property type="match status" value="1"/>
</dbReference>
<feature type="region of interest" description="Disordered" evidence="14">
    <location>
        <begin position="430"/>
        <end position="514"/>
    </location>
</feature>
<evidence type="ECO:0000256" key="2">
    <source>
        <dbReference type="ARBA" id="ARBA00005446"/>
    </source>
</evidence>
<dbReference type="GeneID" id="574701"/>
<evidence type="ECO:0000256" key="10">
    <source>
        <dbReference type="ARBA" id="ARBA00034617"/>
    </source>
</evidence>
<feature type="domain" description="Helicase C-terminal" evidence="17">
    <location>
        <begin position="948"/>
        <end position="1111"/>
    </location>
</feature>
<evidence type="ECO:0000256" key="7">
    <source>
        <dbReference type="ARBA" id="ARBA00023125"/>
    </source>
</evidence>
<feature type="region of interest" description="Disordered" evidence="14">
    <location>
        <begin position="52"/>
        <end position="207"/>
    </location>
</feature>
<dbReference type="Gene3D" id="3.40.50.300">
    <property type="entry name" value="P-loop containing nucleotide triphosphate hydrolases"/>
    <property type="match status" value="2"/>
</dbReference>
<evidence type="ECO:0000313" key="18">
    <source>
        <dbReference type="EnsemblMetazoa" id="XP_030831457"/>
    </source>
</evidence>
<evidence type="ECO:0000256" key="4">
    <source>
        <dbReference type="ARBA" id="ARBA00022801"/>
    </source>
</evidence>
<reference evidence="19" key="1">
    <citation type="submission" date="2015-02" db="EMBL/GenBank/DDBJ databases">
        <title>Genome sequencing for Strongylocentrotus purpuratus.</title>
        <authorList>
            <person name="Murali S."/>
            <person name="Liu Y."/>
            <person name="Vee V."/>
            <person name="English A."/>
            <person name="Wang M."/>
            <person name="Skinner E."/>
            <person name="Han Y."/>
            <person name="Muzny D.M."/>
            <person name="Worley K.C."/>
            <person name="Gibbs R.A."/>
        </authorList>
    </citation>
    <scope>NUCLEOTIDE SEQUENCE</scope>
</reference>
<proteinExistence type="inferred from homology"/>
<dbReference type="InterPro" id="IPR014001">
    <property type="entry name" value="Helicase_ATP-bd"/>
</dbReference>
<name>A0A7M7N5A7_STRPU</name>
<comment type="subcellular location">
    <subcellularLocation>
        <location evidence="1">Nucleus</location>
    </subcellularLocation>
</comment>
<feature type="compositionally biased region" description="Acidic residues" evidence="14">
    <location>
        <begin position="461"/>
        <end position="481"/>
    </location>
</feature>
<dbReference type="CDD" id="cd18018">
    <property type="entry name" value="DEXHc_RecQ4-like"/>
    <property type="match status" value="1"/>
</dbReference>
<dbReference type="OrthoDB" id="18781at2759"/>
<dbReference type="InterPro" id="IPR027417">
    <property type="entry name" value="P-loop_NTPase"/>
</dbReference>
<dbReference type="SMART" id="SM00343">
    <property type="entry name" value="ZnF_C2HC"/>
    <property type="match status" value="1"/>
</dbReference>
<dbReference type="Pfam" id="PF00271">
    <property type="entry name" value="Helicase_C"/>
    <property type="match status" value="1"/>
</dbReference>
<feature type="region of interest" description="Disordered" evidence="14">
    <location>
        <begin position="291"/>
        <end position="410"/>
    </location>
</feature>
<comment type="catalytic activity">
    <reaction evidence="12">
        <text>ATP + H2O = ADP + phosphate + H(+)</text>
        <dbReference type="Rhea" id="RHEA:13065"/>
        <dbReference type="ChEBI" id="CHEBI:15377"/>
        <dbReference type="ChEBI" id="CHEBI:15378"/>
        <dbReference type="ChEBI" id="CHEBI:30616"/>
        <dbReference type="ChEBI" id="CHEBI:43474"/>
        <dbReference type="ChEBI" id="CHEBI:456216"/>
    </reaction>
</comment>
<dbReference type="PROSITE" id="PS50158">
    <property type="entry name" value="ZF_CCHC"/>
    <property type="match status" value="1"/>
</dbReference>
<keyword evidence="6" id="KW-0067">ATP-binding</keyword>
<organism evidence="18 19">
    <name type="scientific">Strongylocentrotus purpuratus</name>
    <name type="common">Purple sea urchin</name>
    <dbReference type="NCBI Taxonomy" id="7668"/>
    <lineage>
        <taxon>Eukaryota</taxon>
        <taxon>Metazoa</taxon>
        <taxon>Echinodermata</taxon>
        <taxon>Eleutherozoa</taxon>
        <taxon>Echinozoa</taxon>
        <taxon>Echinoidea</taxon>
        <taxon>Euechinoidea</taxon>
        <taxon>Echinacea</taxon>
        <taxon>Camarodonta</taxon>
        <taxon>Echinidea</taxon>
        <taxon>Strongylocentrotidae</taxon>
        <taxon>Strongylocentrotus</taxon>
    </lineage>
</organism>
<evidence type="ECO:0000256" key="8">
    <source>
        <dbReference type="ARBA" id="ARBA00023235"/>
    </source>
</evidence>
<feature type="compositionally biased region" description="Polar residues" evidence="14">
    <location>
        <begin position="59"/>
        <end position="79"/>
    </location>
</feature>
<evidence type="ECO:0000256" key="9">
    <source>
        <dbReference type="ARBA" id="ARBA00023242"/>
    </source>
</evidence>
<dbReference type="PANTHER" id="PTHR13710">
    <property type="entry name" value="DNA HELICASE RECQ FAMILY MEMBER"/>
    <property type="match status" value="1"/>
</dbReference>
<dbReference type="GO" id="GO:0005524">
    <property type="term" value="F:ATP binding"/>
    <property type="evidence" value="ECO:0007669"/>
    <property type="project" value="UniProtKB-KW"/>
</dbReference>
<feature type="compositionally biased region" description="Basic and acidic residues" evidence="14">
    <location>
        <begin position="93"/>
        <end position="103"/>
    </location>
</feature>
<evidence type="ECO:0000256" key="5">
    <source>
        <dbReference type="ARBA" id="ARBA00022806"/>
    </source>
</evidence>
<reference evidence="18" key="2">
    <citation type="submission" date="2021-01" db="UniProtKB">
        <authorList>
            <consortium name="EnsemblMetazoa"/>
        </authorList>
    </citation>
    <scope>IDENTIFICATION</scope>
</reference>
<keyword evidence="19" id="KW-1185">Reference proteome</keyword>
<evidence type="ECO:0000256" key="1">
    <source>
        <dbReference type="ARBA" id="ARBA00004123"/>
    </source>
</evidence>
<dbReference type="PANTHER" id="PTHR13710:SF108">
    <property type="entry name" value="ATP-DEPENDENT DNA HELICASE Q4"/>
    <property type="match status" value="1"/>
</dbReference>
<feature type="compositionally biased region" description="Basic and acidic residues" evidence="14">
    <location>
        <begin position="361"/>
        <end position="375"/>
    </location>
</feature>
<keyword evidence="7" id="KW-0238">DNA-binding</keyword>
<dbReference type="OMA" id="HAGMCSQ"/>
<dbReference type="CTD" id="9401"/>
<feature type="region of interest" description="Disordered" evidence="14">
    <location>
        <begin position="937"/>
        <end position="993"/>
    </location>
</feature>
<evidence type="ECO:0000256" key="11">
    <source>
        <dbReference type="ARBA" id="ARBA00034808"/>
    </source>
</evidence>
<dbReference type="KEGG" id="spu:574701"/>
<comment type="similarity">
    <text evidence="2">Belongs to the helicase family. RecQ subfamily.</text>
</comment>
<dbReference type="CDD" id="cd22289">
    <property type="entry name" value="RecQL4_SLD2_NTD"/>
    <property type="match status" value="1"/>
</dbReference>
<dbReference type="InterPro" id="IPR011545">
    <property type="entry name" value="DEAD/DEAH_box_helicase_dom"/>
</dbReference>
<dbReference type="GO" id="GO:0006260">
    <property type="term" value="P:DNA replication"/>
    <property type="evidence" value="ECO:0000318"/>
    <property type="project" value="GO_Central"/>
</dbReference>
<dbReference type="GO" id="GO:0005634">
    <property type="term" value="C:nucleus"/>
    <property type="evidence" value="ECO:0000318"/>
    <property type="project" value="GO_Central"/>
</dbReference>
<keyword evidence="13" id="KW-0863">Zinc-finger</keyword>
<dbReference type="GO" id="GO:0009378">
    <property type="term" value="F:four-way junction helicase activity"/>
    <property type="evidence" value="ECO:0000318"/>
    <property type="project" value="GO_Central"/>
</dbReference>
<dbReference type="InterPro" id="IPR036875">
    <property type="entry name" value="Znf_CCHC_sf"/>
</dbReference>
<keyword evidence="13" id="KW-0479">Metal-binding</keyword>
<evidence type="ECO:0000259" key="15">
    <source>
        <dbReference type="PROSITE" id="PS50158"/>
    </source>
</evidence>
<evidence type="ECO:0000256" key="6">
    <source>
        <dbReference type="ARBA" id="ARBA00022840"/>
    </source>
</evidence>
<dbReference type="FunFam" id="3.40.50.300:FF:000772">
    <property type="entry name" value="ATP-dependent DNA helicase Q4"/>
    <property type="match status" value="1"/>
</dbReference>
<dbReference type="InterPro" id="IPR001650">
    <property type="entry name" value="Helicase_C-like"/>
</dbReference>
<keyword evidence="8" id="KW-0413">Isomerase</keyword>
<dbReference type="GO" id="GO:0005737">
    <property type="term" value="C:cytoplasm"/>
    <property type="evidence" value="ECO:0000318"/>
    <property type="project" value="GO_Central"/>
</dbReference>
<feature type="compositionally biased region" description="Basic residues" evidence="14">
    <location>
        <begin position="300"/>
        <end position="309"/>
    </location>
</feature>
<dbReference type="InParanoid" id="A0A7M7N5A7"/>
<evidence type="ECO:0000256" key="13">
    <source>
        <dbReference type="PROSITE-ProRule" id="PRU00047"/>
    </source>
</evidence>
<evidence type="ECO:0000313" key="19">
    <source>
        <dbReference type="Proteomes" id="UP000007110"/>
    </source>
</evidence>
<accession>A0A7M7N5A7</accession>
<dbReference type="GO" id="GO:0008270">
    <property type="term" value="F:zinc ion binding"/>
    <property type="evidence" value="ECO:0007669"/>
    <property type="project" value="UniProtKB-KW"/>
</dbReference>
<keyword evidence="9" id="KW-0539">Nucleus</keyword>
<sequence length="1446" mass="161296">MTSSSDGNEILEIKKALKVWENDFRETNNRKPGRDDIALAPDNVQDLYSKYSKLKKGQKPSSNVTQDDVNTTRCDSSHTPVKKDSTSNDDNGEESKDTLDKSADSTCDDVWGAHLNKSKRKPSEEEEDKVTEKKEDEADAALKMYSKKLFNNSPANSQMSSGPRQGRPSVKKQDFWSKDEKSNPRLDSSHKQGSSIHGHSKDHREPAPVLDFFGTKLSTKTIKFGSCIKGRTNIDPARVVGPGLPKTRHHSLQEDWLMKCEKENELKPYLEDIDMNENSELISDMELMEMTGTSISNNKRSSRKTRRKSVRESADVHEAGNVGESPEKHTVSSQSVHPGSDRDDGYTCIVKKNNGASSFSQHEHTPSKESHKTDEAQFLESVPRRGNNTKKSVNGGDNSSINNEISKDKSFDGISLAELNQIESNVDCIEESDGDKKRLNISPSAPPSKRRKTGSEKEQLIEDGGEKEEQTVVEEEDDGEEDSPKKGKRRRVSGGGGGGGVSSSSSKRSNLNENFVRLNMLTKSYRRKGKGGMRGEAYKRMMWKQKTGAGGAYRGRGGGGFRPGMSQSGDKCFKCGGTGHWASKCSGQGSIKKKCEDESEDPETVMGPLPTLEEAALAAAGAKPQPGNLADEGRGDKFEPLSIATPVYENPIASRSIDPLYEPTEEGIPDATPKAVFSDFKKMGYDTFRPGQEEAVMRILSGLSTLVVLSTGAGKSLCYQLPAYMYNKRSPAITLVISPLVSLMEDQVVGLPHFLKGARLHSHMSKPQREKVHAEIEAGKVQILLVSPEAVVGGGTNCLPHPSKMPPIAFACVDEAHCISEWSHNFRPSYLMLCKVLKERLGVHCILALTATATKTTSDSVAHHLGIADQPGAVIRGCSVPSNLQLSASKDLDRERALIELLKGERFRKLKSIIVYCIRREETERVASLIRTCLQTEPLDSDDDDDDDNDDKGEKMETGEDGQEEKKTSKTKETKKSSYQKKMRGKKNKKPVKLEANSCEAYHAGKSPAERRRVQNQFMSGNLRVVVATVAFGMGLDKADVRSVIHFNLPRTFESFVQEIGRAGRDGLPAHCHIFLDKTGSDVWELKRHTFGNSVDRFTVKKLVKRIFRPCKCNQIHKLKEANAGENDEHKPSHSICPGHACSFPVETTVQDLDIKEEGIATLMCYLELHPDRWLVTHPHTYTKCELNFYGGPRELRECAIKSPAIAAALARERINGKKGSKDTGRTTLEFDVVELASAMGWELTPVKRELRRLQWKHDKIKGWVRTGVMVEFSELAFSFHCRGNLSDEELDGVVDFLHGRVMNLEQRELGQLDAIYSTLESVSKKSWMDCCDEVDIERSDHLRGELIKYFTEELDLSKMKRRQDDASKNAASEEGRIRMTIRQFMSVNHDRTFTGRAVARILQGIASPCYPAMVWGRDRRFWRNHVEADFRTIIKIANEEVMRMR</sequence>
<dbReference type="PROSITE" id="PS51194">
    <property type="entry name" value="HELICASE_CTER"/>
    <property type="match status" value="1"/>
</dbReference>
<dbReference type="Gene3D" id="1.10.10.1460">
    <property type="match status" value="1"/>
</dbReference>
<keyword evidence="13" id="KW-0862">Zinc</keyword>
<evidence type="ECO:0000256" key="3">
    <source>
        <dbReference type="ARBA" id="ARBA00022741"/>
    </source>
</evidence>
<dbReference type="GO" id="GO:0003677">
    <property type="term" value="F:DNA binding"/>
    <property type="evidence" value="ECO:0007669"/>
    <property type="project" value="UniProtKB-KW"/>
</dbReference>
<dbReference type="GO" id="GO:0016787">
    <property type="term" value="F:hydrolase activity"/>
    <property type="evidence" value="ECO:0007669"/>
    <property type="project" value="UniProtKB-KW"/>
</dbReference>
<dbReference type="SUPFAM" id="SSF52540">
    <property type="entry name" value="P-loop containing nucleoside triphosphate hydrolases"/>
    <property type="match status" value="1"/>
</dbReference>
<dbReference type="Pfam" id="PF11719">
    <property type="entry name" value="Drc1-Sld2"/>
    <property type="match status" value="1"/>
</dbReference>
<feature type="compositionally biased region" description="Polar residues" evidence="14">
    <location>
        <begin position="389"/>
        <end position="404"/>
    </location>
</feature>
<dbReference type="Proteomes" id="UP000007110">
    <property type="component" value="Unassembled WGS sequence"/>
</dbReference>